<accession>A0A645ICB9</accession>
<protein>
    <recommendedName>
        <fullName evidence="1">Mechanosensitive ion channel MscS domain-containing protein</fullName>
    </recommendedName>
</protein>
<feature type="domain" description="Mechanosensitive ion channel MscS" evidence="1">
    <location>
        <begin position="3"/>
        <end position="37"/>
    </location>
</feature>
<name>A0A645ICB9_9ZZZZ</name>
<dbReference type="EMBL" id="VSSQ01111715">
    <property type="protein sequence ID" value="MPN48935.1"/>
    <property type="molecule type" value="Genomic_DNA"/>
</dbReference>
<gene>
    <name evidence="2" type="ORF">SDC9_196548</name>
</gene>
<comment type="caution">
    <text evidence="2">The sequence shown here is derived from an EMBL/GenBank/DDBJ whole genome shotgun (WGS) entry which is preliminary data.</text>
</comment>
<evidence type="ECO:0000259" key="1">
    <source>
        <dbReference type="Pfam" id="PF00924"/>
    </source>
</evidence>
<dbReference type="Gene3D" id="2.30.30.60">
    <property type="match status" value="1"/>
</dbReference>
<dbReference type="InterPro" id="IPR006685">
    <property type="entry name" value="MscS_channel_2nd"/>
</dbReference>
<dbReference type="AlphaFoldDB" id="A0A645ICB9"/>
<sequence length="58" mass="6553">MPIEARIEDIFTFYTHLRTKDGGIHIFPNALLLQKAISVLASGDENFTVFQDNSSLKK</sequence>
<evidence type="ECO:0000313" key="2">
    <source>
        <dbReference type="EMBL" id="MPN48935.1"/>
    </source>
</evidence>
<dbReference type="Pfam" id="PF00924">
    <property type="entry name" value="MS_channel_2nd"/>
    <property type="match status" value="1"/>
</dbReference>
<dbReference type="GO" id="GO:0055085">
    <property type="term" value="P:transmembrane transport"/>
    <property type="evidence" value="ECO:0007669"/>
    <property type="project" value="InterPro"/>
</dbReference>
<dbReference type="InterPro" id="IPR023408">
    <property type="entry name" value="MscS_beta-dom_sf"/>
</dbReference>
<organism evidence="2">
    <name type="scientific">bioreactor metagenome</name>
    <dbReference type="NCBI Taxonomy" id="1076179"/>
    <lineage>
        <taxon>unclassified sequences</taxon>
        <taxon>metagenomes</taxon>
        <taxon>ecological metagenomes</taxon>
    </lineage>
</organism>
<proteinExistence type="predicted"/>
<dbReference type="GO" id="GO:0016020">
    <property type="term" value="C:membrane"/>
    <property type="evidence" value="ECO:0007669"/>
    <property type="project" value="InterPro"/>
</dbReference>
<reference evidence="2" key="1">
    <citation type="submission" date="2019-08" db="EMBL/GenBank/DDBJ databases">
        <authorList>
            <person name="Kucharzyk K."/>
            <person name="Murdoch R.W."/>
            <person name="Higgins S."/>
            <person name="Loffler F."/>
        </authorList>
    </citation>
    <scope>NUCLEOTIDE SEQUENCE</scope>
</reference>